<reference evidence="1 2" key="1">
    <citation type="submission" date="2019-06" db="EMBL/GenBank/DDBJ databases">
        <title>Sequencing the genomes of 1000 actinobacteria strains.</title>
        <authorList>
            <person name="Klenk H.-P."/>
        </authorList>
    </citation>
    <scope>NUCLEOTIDE SEQUENCE [LARGE SCALE GENOMIC DNA]</scope>
    <source>
        <strain evidence="1 2">DSM 19828</strain>
    </source>
</reference>
<dbReference type="AlphaFoldDB" id="A0A542EIL8"/>
<keyword evidence="2" id="KW-1185">Reference proteome</keyword>
<dbReference type="OrthoDB" id="5144898at2"/>
<name>A0A542EIL8_9MICO</name>
<sequence>MRMFGRDPKAPADLTDALDLTRGHKVLAYAVDDNTGHTVAACTAELAVVRDTEVLWRKPWSCVDTGQWSPDTWTLTITWIDRSKGVQFTFKDTDTRLPEVFHERVQASVVLSAALPTTGPAQSGRVVIRKDLRTGELFEQVVLGRRTAPSDPAVAQAIEQVSAHLRDQVGLPPERS</sequence>
<dbReference type="Proteomes" id="UP000320806">
    <property type="component" value="Unassembled WGS sequence"/>
</dbReference>
<organism evidence="1 2">
    <name type="scientific">Yimella lutea</name>
    <dbReference type="NCBI Taxonomy" id="587872"/>
    <lineage>
        <taxon>Bacteria</taxon>
        <taxon>Bacillati</taxon>
        <taxon>Actinomycetota</taxon>
        <taxon>Actinomycetes</taxon>
        <taxon>Micrococcales</taxon>
        <taxon>Dermacoccaceae</taxon>
        <taxon>Yimella</taxon>
    </lineage>
</organism>
<evidence type="ECO:0000313" key="2">
    <source>
        <dbReference type="Proteomes" id="UP000320806"/>
    </source>
</evidence>
<dbReference type="EMBL" id="VFMO01000001">
    <property type="protein sequence ID" value="TQJ15159.1"/>
    <property type="molecule type" value="Genomic_DNA"/>
</dbReference>
<comment type="caution">
    <text evidence="1">The sequence shown here is derived from an EMBL/GenBank/DDBJ whole genome shotgun (WGS) entry which is preliminary data.</text>
</comment>
<evidence type="ECO:0000313" key="1">
    <source>
        <dbReference type="EMBL" id="TQJ15159.1"/>
    </source>
</evidence>
<gene>
    <name evidence="1" type="ORF">FB459_2689</name>
</gene>
<proteinExistence type="predicted"/>
<dbReference type="RefSeq" id="WP_141928809.1">
    <property type="nucleotide sequence ID" value="NZ_BAABCI010000022.1"/>
</dbReference>
<protein>
    <submittedName>
        <fullName evidence="1">Uncharacterized protein</fullName>
    </submittedName>
</protein>
<accession>A0A542EIL8</accession>